<dbReference type="Pfam" id="PF13471">
    <property type="entry name" value="Transglut_core3"/>
    <property type="match status" value="1"/>
</dbReference>
<dbReference type="InterPro" id="IPR053521">
    <property type="entry name" value="McjB-like"/>
</dbReference>
<gene>
    <name evidence="2" type="ORF">ACFPOF_29120</name>
</gene>
<evidence type="ECO:0000313" key="2">
    <source>
        <dbReference type="EMBL" id="MFC5406806.1"/>
    </source>
</evidence>
<sequence length="151" mass="17138">MSAFRKLVISAKLNRRTMLLFTEAYLLLGWARIQVIFPFSRLARRLGTPSEETSEAFVPSDSATVKHIRSAVNLMSRYTPWDSKCLVRAVAGQVMLNRRCIESTLYLGTAKDEQGRLIAHAWLRSGPLFITGDDLMHDFTVVQSFAKFIIK</sequence>
<keyword evidence="3" id="KW-1185">Reference proteome</keyword>
<reference evidence="3" key="1">
    <citation type="journal article" date="2019" name="Int. J. Syst. Evol. Microbiol.">
        <title>The Global Catalogue of Microorganisms (GCM) 10K type strain sequencing project: providing services to taxonomists for standard genome sequencing and annotation.</title>
        <authorList>
            <consortium name="The Broad Institute Genomics Platform"/>
            <consortium name="The Broad Institute Genome Sequencing Center for Infectious Disease"/>
            <person name="Wu L."/>
            <person name="Ma J."/>
        </authorList>
    </citation>
    <scope>NUCLEOTIDE SEQUENCE [LARGE SCALE GENOMIC DNA]</scope>
    <source>
        <strain evidence="3">CGMCC 1.18575</strain>
    </source>
</reference>
<dbReference type="RefSeq" id="WP_378138909.1">
    <property type="nucleotide sequence ID" value="NZ_JBHSMI010000062.1"/>
</dbReference>
<evidence type="ECO:0000313" key="3">
    <source>
        <dbReference type="Proteomes" id="UP001596113"/>
    </source>
</evidence>
<dbReference type="NCBIfam" id="NF033537">
    <property type="entry name" value="lasso_biosyn_B2"/>
    <property type="match status" value="1"/>
</dbReference>
<comment type="caution">
    <text evidence="2">The sequence shown here is derived from an EMBL/GenBank/DDBJ whole genome shotgun (WGS) entry which is preliminary data.</text>
</comment>
<dbReference type="EMBL" id="JBHSMI010000062">
    <property type="protein sequence ID" value="MFC5406806.1"/>
    <property type="molecule type" value="Genomic_DNA"/>
</dbReference>
<name>A0ABW0HZY0_9BACL</name>
<dbReference type="InterPro" id="IPR032708">
    <property type="entry name" value="McjB_C"/>
</dbReference>
<accession>A0ABW0HZY0</accession>
<organism evidence="2 3">
    <name type="scientific">Cohnella soli</name>
    <dbReference type="NCBI Taxonomy" id="425005"/>
    <lineage>
        <taxon>Bacteria</taxon>
        <taxon>Bacillati</taxon>
        <taxon>Bacillota</taxon>
        <taxon>Bacilli</taxon>
        <taxon>Bacillales</taxon>
        <taxon>Paenibacillaceae</taxon>
        <taxon>Cohnella</taxon>
    </lineage>
</organism>
<evidence type="ECO:0000259" key="1">
    <source>
        <dbReference type="Pfam" id="PF13471"/>
    </source>
</evidence>
<feature type="domain" description="Microcin J25-processing protein McjB C-terminal" evidence="1">
    <location>
        <begin position="39"/>
        <end position="143"/>
    </location>
</feature>
<proteinExistence type="predicted"/>
<dbReference type="Proteomes" id="UP001596113">
    <property type="component" value="Unassembled WGS sequence"/>
</dbReference>
<protein>
    <submittedName>
        <fullName evidence="2">Lasso peptide biosynthesis B2 protein</fullName>
    </submittedName>
</protein>